<keyword evidence="3" id="KW-1185">Reference proteome</keyword>
<organism evidence="2 3">
    <name type="scientific">Rhizosaccharibacter radicis</name>
    <dbReference type="NCBI Taxonomy" id="2782605"/>
    <lineage>
        <taxon>Bacteria</taxon>
        <taxon>Pseudomonadati</taxon>
        <taxon>Pseudomonadota</taxon>
        <taxon>Alphaproteobacteria</taxon>
        <taxon>Acetobacterales</taxon>
        <taxon>Acetobacteraceae</taxon>
        <taxon>Rhizosaccharibacter</taxon>
    </lineage>
</organism>
<protein>
    <recommendedName>
        <fullName evidence="4">Restriction endonuclease</fullName>
    </recommendedName>
</protein>
<feature type="region of interest" description="Disordered" evidence="1">
    <location>
        <begin position="1"/>
        <end position="31"/>
    </location>
</feature>
<proteinExistence type="predicted"/>
<evidence type="ECO:0000313" key="2">
    <source>
        <dbReference type="EMBL" id="MCQ8239689.1"/>
    </source>
</evidence>
<gene>
    <name evidence="2" type="ORF">NFI88_02395</name>
</gene>
<sequence>MPDMTRRGRRRAGHGERQSADAAGELAHPPPDALPCCSLCGRTIPPHARSSLHHLTPKLKGGARLGTVRLHQICHSAIHARYSESEIARRLADPTALRTDPELARFTDWVRTKPDDFHAPTRRTRDRAGKWR</sequence>
<dbReference type="RefSeq" id="WP_422918421.1">
    <property type="nucleotide sequence ID" value="NZ_JAMZEJ010000001.1"/>
</dbReference>
<name>A0ABT1VTM7_9PROT</name>
<dbReference type="Proteomes" id="UP001524547">
    <property type="component" value="Unassembled WGS sequence"/>
</dbReference>
<evidence type="ECO:0000256" key="1">
    <source>
        <dbReference type="SAM" id="MobiDB-lite"/>
    </source>
</evidence>
<reference evidence="2 3" key="1">
    <citation type="submission" date="2022-06" db="EMBL/GenBank/DDBJ databases">
        <title>Rhizosaccharibacter gen. nov. sp. nov. KSS12, endophytic bacteria isolated from sugarcane.</title>
        <authorList>
            <person name="Pitiwittayakul N."/>
        </authorList>
    </citation>
    <scope>NUCLEOTIDE SEQUENCE [LARGE SCALE GENOMIC DNA]</scope>
    <source>
        <strain evidence="2 3">KSS12</strain>
    </source>
</reference>
<comment type="caution">
    <text evidence="2">The sequence shown here is derived from an EMBL/GenBank/DDBJ whole genome shotgun (WGS) entry which is preliminary data.</text>
</comment>
<evidence type="ECO:0008006" key="4">
    <source>
        <dbReference type="Google" id="ProtNLM"/>
    </source>
</evidence>
<accession>A0ABT1VTM7</accession>
<evidence type="ECO:0000313" key="3">
    <source>
        <dbReference type="Proteomes" id="UP001524547"/>
    </source>
</evidence>
<dbReference type="EMBL" id="JAMZEJ010000001">
    <property type="protein sequence ID" value="MCQ8239689.1"/>
    <property type="molecule type" value="Genomic_DNA"/>
</dbReference>